<evidence type="ECO:0000313" key="4">
    <source>
        <dbReference type="Proteomes" id="UP000663832"/>
    </source>
</evidence>
<comment type="caution">
    <text evidence="2">The sequence shown here is derived from an EMBL/GenBank/DDBJ whole genome shotgun (WGS) entry which is preliminary data.</text>
</comment>
<keyword evidence="1" id="KW-0175">Coiled coil</keyword>
<evidence type="ECO:0000313" key="2">
    <source>
        <dbReference type="EMBL" id="CAF0835918.1"/>
    </source>
</evidence>
<gene>
    <name evidence="2" type="ORF">BJG266_LOCUS7042</name>
    <name evidence="3" type="ORF">QVE165_LOCUS13581</name>
</gene>
<dbReference type="AlphaFoldDB" id="A0A813V4I5"/>
<organism evidence="2 5">
    <name type="scientific">Adineta steineri</name>
    <dbReference type="NCBI Taxonomy" id="433720"/>
    <lineage>
        <taxon>Eukaryota</taxon>
        <taxon>Metazoa</taxon>
        <taxon>Spiralia</taxon>
        <taxon>Gnathifera</taxon>
        <taxon>Rotifera</taxon>
        <taxon>Eurotatoria</taxon>
        <taxon>Bdelloidea</taxon>
        <taxon>Adinetida</taxon>
        <taxon>Adinetidae</taxon>
        <taxon>Adineta</taxon>
    </lineage>
</organism>
<feature type="coiled-coil region" evidence="1">
    <location>
        <begin position="36"/>
        <end position="63"/>
    </location>
</feature>
<evidence type="ECO:0000256" key="1">
    <source>
        <dbReference type="SAM" id="Coils"/>
    </source>
</evidence>
<sequence length="361" mass="41929">MMSKQKQCVTCNKSIGILTCNGCEQRFCGKHVIEHRQNLANQLDDIMQDHDLLQQELKRSSDEHTLIEKINQWEIRTIMKIQTAAKNARTELQQKIEVSKKQISKACHEIAANLRSSREADDFSENDLIRWIQQLDKLKLETISQSSIQLIEDEQSVIHLIKIYENKSICKAIVPYHNEFVIQNPTDLSYQEKFSKVIGPGKIIDDGLLAKCTGTDLDYAFILGQQVYSQDKQTIRFKIGQCKSPYNIFFGCISFQMIENENKIHYYSPLTAGWFGCNEIYQHGAVNYNYKIHGYKSDEIASNDIVQLTFDCSQRQIELFHERTNKRHTLSVNIDEAPLPWKLLLVLNRHNDYVRILPQKN</sequence>
<name>A0A813V4I5_9BILA</name>
<evidence type="ECO:0000313" key="3">
    <source>
        <dbReference type="EMBL" id="CAF0975746.1"/>
    </source>
</evidence>
<dbReference type="Proteomes" id="UP000663877">
    <property type="component" value="Unassembled WGS sequence"/>
</dbReference>
<dbReference type="EMBL" id="CAJNOI010000021">
    <property type="protein sequence ID" value="CAF0835918.1"/>
    <property type="molecule type" value="Genomic_DNA"/>
</dbReference>
<dbReference type="EMBL" id="CAJNOM010000070">
    <property type="protein sequence ID" value="CAF0975746.1"/>
    <property type="molecule type" value="Genomic_DNA"/>
</dbReference>
<dbReference type="OrthoDB" id="9979438at2759"/>
<accession>A0A813V4I5</accession>
<reference evidence="2" key="1">
    <citation type="submission" date="2021-02" db="EMBL/GenBank/DDBJ databases">
        <authorList>
            <person name="Nowell W R."/>
        </authorList>
    </citation>
    <scope>NUCLEOTIDE SEQUENCE</scope>
</reference>
<dbReference type="Proteomes" id="UP000663832">
    <property type="component" value="Unassembled WGS sequence"/>
</dbReference>
<protein>
    <recommendedName>
        <fullName evidence="6">B box-type domain-containing protein</fullName>
    </recommendedName>
</protein>
<evidence type="ECO:0000313" key="5">
    <source>
        <dbReference type="Proteomes" id="UP000663877"/>
    </source>
</evidence>
<evidence type="ECO:0008006" key="6">
    <source>
        <dbReference type="Google" id="ProtNLM"/>
    </source>
</evidence>
<keyword evidence="4" id="KW-1185">Reference proteome</keyword>
<proteinExistence type="predicted"/>